<dbReference type="FunFam" id="2.40.50.100:FF:000010">
    <property type="entry name" value="Acetyltransferase component of pyruvate dehydrogenase complex"/>
    <property type="match status" value="2"/>
</dbReference>
<evidence type="ECO:0000256" key="5">
    <source>
        <dbReference type="SAM" id="Coils"/>
    </source>
</evidence>
<organism evidence="9 10">
    <name type="scientific">Besnoitia besnoiti</name>
    <name type="common">Apicomplexan protozoan</name>
    <dbReference type="NCBI Taxonomy" id="94643"/>
    <lineage>
        <taxon>Eukaryota</taxon>
        <taxon>Sar</taxon>
        <taxon>Alveolata</taxon>
        <taxon>Apicomplexa</taxon>
        <taxon>Conoidasida</taxon>
        <taxon>Coccidia</taxon>
        <taxon>Eucoccidiorida</taxon>
        <taxon>Eimeriorina</taxon>
        <taxon>Sarcocystidae</taxon>
        <taxon>Besnoitia</taxon>
    </lineage>
</organism>
<feature type="domain" description="Peripheral subunit-binding (PSBD)" evidence="8">
    <location>
        <begin position="650"/>
        <end position="687"/>
    </location>
</feature>
<evidence type="ECO:0000313" key="10">
    <source>
        <dbReference type="Proteomes" id="UP000224006"/>
    </source>
</evidence>
<dbReference type="InterPro" id="IPR004167">
    <property type="entry name" value="PSBD"/>
</dbReference>
<proteinExistence type="inferred from homology"/>
<keyword evidence="3" id="KW-0809">Transit peptide</keyword>
<dbReference type="STRING" id="94643.A0A2A9MK72"/>
<feature type="compositionally biased region" description="Low complexity" evidence="6">
    <location>
        <begin position="487"/>
        <end position="510"/>
    </location>
</feature>
<dbReference type="GeneID" id="40310587"/>
<dbReference type="AlphaFoldDB" id="A0A2A9MK72"/>
<dbReference type="EMBL" id="NWUJ01000004">
    <property type="protein sequence ID" value="PFH36007.1"/>
    <property type="molecule type" value="Genomic_DNA"/>
</dbReference>
<dbReference type="Gene3D" id="4.10.320.10">
    <property type="entry name" value="E3-binding domain"/>
    <property type="match status" value="1"/>
</dbReference>
<dbReference type="GO" id="GO:0045254">
    <property type="term" value="C:pyruvate dehydrogenase complex"/>
    <property type="evidence" value="ECO:0007669"/>
    <property type="project" value="InterPro"/>
</dbReference>
<comment type="cofactor">
    <cofactor evidence="4">
        <name>(R)-lipoate</name>
        <dbReference type="ChEBI" id="CHEBI:83088"/>
    </cofactor>
</comment>
<feature type="domain" description="Lipoyl-binding" evidence="7">
    <location>
        <begin position="168"/>
        <end position="246"/>
    </location>
</feature>
<dbReference type="GO" id="GO:0004742">
    <property type="term" value="F:dihydrolipoyllysine-residue acetyltransferase activity"/>
    <property type="evidence" value="ECO:0007669"/>
    <property type="project" value="TreeGrafter"/>
</dbReference>
<dbReference type="Pfam" id="PF00364">
    <property type="entry name" value="Biotin_lipoyl"/>
    <property type="match status" value="3"/>
</dbReference>
<dbReference type="PANTHER" id="PTHR23151">
    <property type="entry name" value="DIHYDROLIPOAMIDE ACETYL/SUCCINYL-TRANSFERASE-RELATED"/>
    <property type="match status" value="1"/>
</dbReference>
<dbReference type="CDD" id="cd06849">
    <property type="entry name" value="lipoyl_domain"/>
    <property type="match status" value="3"/>
</dbReference>
<keyword evidence="5" id="KW-0175">Coiled coil</keyword>
<feature type="coiled-coil region" evidence="5">
    <location>
        <begin position="750"/>
        <end position="777"/>
    </location>
</feature>
<feature type="domain" description="Lipoyl-binding" evidence="7">
    <location>
        <begin position="272"/>
        <end position="347"/>
    </location>
</feature>
<accession>A0A2A9MK72</accession>
<dbReference type="PROSITE" id="PS51826">
    <property type="entry name" value="PSBD"/>
    <property type="match status" value="1"/>
</dbReference>
<dbReference type="InterPro" id="IPR003016">
    <property type="entry name" value="2-oxoA_DH_lipoyl-BS"/>
</dbReference>
<evidence type="ECO:0000256" key="1">
    <source>
        <dbReference type="ARBA" id="ARBA00007317"/>
    </source>
</evidence>
<dbReference type="Gene3D" id="3.30.559.10">
    <property type="entry name" value="Chloramphenicol acetyltransferase-like domain"/>
    <property type="match status" value="1"/>
</dbReference>
<dbReference type="KEGG" id="bbes:BESB_056580"/>
<sequence>MATATAPPRASVCECFASRLLYATQRRRPHASPPACRVSLVALLCLASAFFSAAGLQLSQPPSPNTLASSRTAAFISVSPHVSLSSSTCQNASDSSTVLASSSSSARRPRAAPPTCSTPLQGRRKRREGATQPVQSLYASERGGSADGSRGGLSRLHAGASGELAGAVQEILMPALSSTMKEGKIVSWAKQVGDRVEPGDVLMVVESDKADMDVEAFDSGFVATHLVREGEAAPVGTPVGLLAEREEDIPLIQDKGMSILSSGTSSLTPSPVSELLMPSLSPSMKTGHIAVWKKKEGDRVKKGEVLFIVESDKADMDVEAPHDGVLAHIAVGAGVSTSLGTVVGYLAADAESASAFKQQVSASPSSFGEAIENPSRMPEGTQEIFMPALSSTMTSGKISKWNKAVGDEVHVGDTLMVVESDKADMDVECFEEGYLAAITVQEGESAPVGQTVAIVVPSKDDVPKVQEALKQAASPRALSPSPPASPLPSVALPSSPASSPAAAARASPAAQEPRGLSATGVRTEAFRRHTAALESWTAPPVDQDVKDQLPGGLTGADLQQELLRRIQDTLPATAAALQEKPQIQQALMDRVNLRVPPPHTLRVAQAPPPYLQRAVSTYGGGHAGAAEKTDPRGSRTSATGVARDPSGLPLATFNASELAKKHKLNLEEVRGTGTNRRITAADVRRHLQLPSEEATILAGVTGEARKTTERMSGVPPTGSVALDTMQKAIARNMEATVNVPVFRVSRGIYVEKLEALLHELKQVVAEQNAAAVAAEGEDAVQHPPVTMSVLLAKAVALTLQKHPIMNAAFNPRDGGVIQHPGTVNLAMAVSIDGGLLTPVLRDVNTKSVFELAKDWSGLVDKARKRRLTPAENSTGTFYISNLGMFGVSQFDAVLPTGVGTIMAIGATETVPFARKTGAVEASASRLDLRRRMTVTVTCDHRHIYGSHAAAFLEDFATLLETRPSALLL</sequence>
<dbReference type="InterPro" id="IPR045257">
    <property type="entry name" value="E2/Pdx1"/>
</dbReference>
<dbReference type="Proteomes" id="UP000224006">
    <property type="component" value="Chromosome IV"/>
</dbReference>
<keyword evidence="9" id="KW-0670">Pyruvate</keyword>
<evidence type="ECO:0000256" key="4">
    <source>
        <dbReference type="RuleBase" id="RU003423"/>
    </source>
</evidence>
<dbReference type="GO" id="GO:0006086">
    <property type="term" value="P:pyruvate decarboxylation to acetyl-CoA"/>
    <property type="evidence" value="ECO:0007669"/>
    <property type="project" value="InterPro"/>
</dbReference>
<keyword evidence="4" id="KW-0808">Transferase</keyword>
<feature type="region of interest" description="Disordered" evidence="6">
    <location>
        <begin position="620"/>
        <end position="647"/>
    </location>
</feature>
<dbReference type="VEuPathDB" id="ToxoDB:BESB_056580"/>
<keyword evidence="10" id="KW-1185">Reference proteome</keyword>
<dbReference type="InterPro" id="IPR001078">
    <property type="entry name" value="2-oxoacid_DH_actylTfrase"/>
</dbReference>
<dbReference type="InterPro" id="IPR023213">
    <property type="entry name" value="CAT-like_dom_sf"/>
</dbReference>
<dbReference type="SUPFAM" id="SSF51230">
    <property type="entry name" value="Single hybrid motif"/>
    <property type="match status" value="3"/>
</dbReference>
<protein>
    <recommendedName>
        <fullName evidence="4">Dihydrolipoamide acetyltransferase component of pyruvate dehydrogenase complex</fullName>
        <ecNumber evidence="4">2.3.1.-</ecNumber>
    </recommendedName>
</protein>
<dbReference type="InterPro" id="IPR000089">
    <property type="entry name" value="Biotin_lipoyl"/>
</dbReference>
<dbReference type="Pfam" id="PF00198">
    <property type="entry name" value="2-oxoacid_dh"/>
    <property type="match status" value="1"/>
</dbReference>
<dbReference type="OrthoDB" id="537444at2759"/>
<dbReference type="PANTHER" id="PTHR23151:SF75">
    <property type="entry name" value="DIHYDROLIPOYLLYSINE-RESIDUE ACETYLTRANSFERASE COMPONENT 5 OF PYRUVATE DEHYDROGENASE COMPLEX, CHLOROPLASTIC"/>
    <property type="match status" value="1"/>
</dbReference>
<evidence type="ECO:0000259" key="7">
    <source>
        <dbReference type="PROSITE" id="PS50968"/>
    </source>
</evidence>
<dbReference type="SUPFAM" id="SSF52777">
    <property type="entry name" value="CoA-dependent acyltransferases"/>
    <property type="match status" value="1"/>
</dbReference>
<name>A0A2A9MK72_BESBE</name>
<evidence type="ECO:0000256" key="2">
    <source>
        <dbReference type="ARBA" id="ARBA00022823"/>
    </source>
</evidence>
<dbReference type="Pfam" id="PF02817">
    <property type="entry name" value="E3_binding"/>
    <property type="match status" value="1"/>
</dbReference>
<dbReference type="RefSeq" id="XP_029220016.1">
    <property type="nucleotide sequence ID" value="XM_029364093.1"/>
</dbReference>
<dbReference type="PROSITE" id="PS00189">
    <property type="entry name" value="LIPOYL"/>
    <property type="match status" value="3"/>
</dbReference>
<reference evidence="9 10" key="1">
    <citation type="submission" date="2017-09" db="EMBL/GenBank/DDBJ databases">
        <title>Genome sequencing of Besnoitia besnoiti strain Bb-Ger1.</title>
        <authorList>
            <person name="Schares G."/>
            <person name="Venepally P."/>
            <person name="Lorenzi H.A."/>
        </authorList>
    </citation>
    <scope>NUCLEOTIDE SEQUENCE [LARGE SCALE GENOMIC DNA]</scope>
    <source>
        <strain evidence="9 10">Bb-Ger1</strain>
    </source>
</reference>
<keyword evidence="4" id="KW-0012">Acyltransferase</keyword>
<feature type="region of interest" description="Disordered" evidence="6">
    <location>
        <begin position="465"/>
        <end position="521"/>
    </location>
</feature>
<evidence type="ECO:0000256" key="3">
    <source>
        <dbReference type="ARBA" id="ARBA00022946"/>
    </source>
</evidence>
<feature type="region of interest" description="Disordered" evidence="6">
    <location>
        <begin position="86"/>
        <end position="154"/>
    </location>
</feature>
<dbReference type="Gene3D" id="2.40.50.100">
    <property type="match status" value="3"/>
</dbReference>
<evidence type="ECO:0000259" key="8">
    <source>
        <dbReference type="PROSITE" id="PS51826"/>
    </source>
</evidence>
<dbReference type="SUPFAM" id="SSF47005">
    <property type="entry name" value="Peripheral subunit-binding domain of 2-oxo acid dehydrogenase complex"/>
    <property type="match status" value="1"/>
</dbReference>
<gene>
    <name evidence="9" type="ORF">BESB_056580</name>
</gene>
<evidence type="ECO:0000313" key="9">
    <source>
        <dbReference type="EMBL" id="PFH36007.1"/>
    </source>
</evidence>
<dbReference type="PROSITE" id="PS50968">
    <property type="entry name" value="BIOTINYL_LIPOYL"/>
    <property type="match status" value="3"/>
</dbReference>
<feature type="domain" description="Lipoyl-binding" evidence="7">
    <location>
        <begin position="381"/>
        <end position="456"/>
    </location>
</feature>
<keyword evidence="2 4" id="KW-0450">Lipoyl</keyword>
<dbReference type="InterPro" id="IPR011053">
    <property type="entry name" value="Single_hybrid_motif"/>
</dbReference>
<comment type="similarity">
    <text evidence="1 4">Belongs to the 2-oxoacid dehydrogenase family.</text>
</comment>
<dbReference type="EC" id="2.3.1.-" evidence="4"/>
<feature type="compositionally biased region" description="Low complexity" evidence="6">
    <location>
        <begin position="86"/>
        <end position="106"/>
    </location>
</feature>
<evidence type="ECO:0000256" key="6">
    <source>
        <dbReference type="SAM" id="MobiDB-lite"/>
    </source>
</evidence>
<dbReference type="InterPro" id="IPR036625">
    <property type="entry name" value="E3-bd_dom_sf"/>
</dbReference>
<comment type="caution">
    <text evidence="9">The sequence shown here is derived from an EMBL/GenBank/DDBJ whole genome shotgun (WGS) entry which is preliminary data.</text>
</comment>